<proteinExistence type="predicted"/>
<evidence type="ECO:0000313" key="2">
    <source>
        <dbReference type="Proteomes" id="UP000059847"/>
    </source>
</evidence>
<reference evidence="1 2" key="1">
    <citation type="submission" date="2015-09" db="EMBL/GenBank/DDBJ databases">
        <title>Complete genome of Psychrobacter urativorans R10.10B.</title>
        <authorList>
            <person name="See-Too W.S."/>
            <person name="Chan K.G."/>
        </authorList>
    </citation>
    <scope>NUCLEOTIDE SEQUENCE [LARGE SCALE GENOMIC DNA]</scope>
    <source>
        <strain evidence="1 2">R10.10B</strain>
        <plasmid evidence="1 2">2</plasmid>
    </source>
</reference>
<name>A0A0M3V9M2_9GAMM</name>
<accession>A0A0M3V9M2</accession>
<sequence length="72" mass="8513">MINTGDELICTDGNNCYVEGYICTIGNFINERFFEVMTGNKKECWYARKDNEGIYVAFDAFKRVVWFDKLEY</sequence>
<keyword evidence="2" id="KW-1185">Reference proteome</keyword>
<dbReference type="AlphaFoldDB" id="A0A0M3V9M2"/>
<evidence type="ECO:0000313" key="1">
    <source>
        <dbReference type="EMBL" id="ALF60917.1"/>
    </source>
</evidence>
<geneLocation type="plasmid" evidence="1 2">
    <name>2</name>
</geneLocation>
<organism evidence="1 2">
    <name type="scientific">Psychrobacter urativorans</name>
    <dbReference type="NCBI Taxonomy" id="45610"/>
    <lineage>
        <taxon>Bacteria</taxon>
        <taxon>Pseudomonadati</taxon>
        <taxon>Pseudomonadota</taxon>
        <taxon>Gammaproteobacteria</taxon>
        <taxon>Moraxellales</taxon>
        <taxon>Moraxellaceae</taxon>
        <taxon>Psychrobacter</taxon>
    </lineage>
</organism>
<keyword evidence="1" id="KW-0614">Plasmid</keyword>
<dbReference type="KEGG" id="pur:AOC03_12055"/>
<protein>
    <submittedName>
        <fullName evidence="1">Uncharacterized protein</fullName>
    </submittedName>
</protein>
<dbReference type="Proteomes" id="UP000059847">
    <property type="component" value="Plasmid 2"/>
</dbReference>
<dbReference type="EMBL" id="CP012708">
    <property type="protein sequence ID" value="ALF60917.1"/>
    <property type="molecule type" value="Genomic_DNA"/>
</dbReference>
<gene>
    <name evidence="1" type="ORF">AOC03_12055</name>
</gene>